<keyword evidence="2" id="KW-0732">Signal</keyword>
<feature type="chain" id="PRO_5047225007" evidence="2">
    <location>
        <begin position="25"/>
        <end position="540"/>
    </location>
</feature>
<name>A0ABV9ERE0_9ACTN</name>
<dbReference type="EMBL" id="JBHSFN010000024">
    <property type="protein sequence ID" value="MFC4590654.1"/>
    <property type="molecule type" value="Genomic_DNA"/>
</dbReference>
<keyword evidence="1" id="KW-1133">Transmembrane helix</keyword>
<proteinExistence type="predicted"/>
<dbReference type="InterPro" id="IPR018702">
    <property type="entry name" value="DUF2207"/>
</dbReference>
<dbReference type="Pfam" id="PF20990">
    <property type="entry name" value="DUF2207_C"/>
    <property type="match status" value="1"/>
</dbReference>
<evidence type="ECO:0000256" key="2">
    <source>
        <dbReference type="SAM" id="SignalP"/>
    </source>
</evidence>
<protein>
    <submittedName>
        <fullName evidence="5">DUF2207 domain-containing protein</fullName>
    </submittedName>
</protein>
<sequence>MVDLARRLTLALALSVLIAAPAHAAADGISKTDVSVELRAGGVLHVKEQIAYTGQVTRTLLTRTRYDDSSDRVYRVTGFKGDGTLAGDTITLGGKGTATIEYDVAGAVNPTGGGEELRWYAVSGWSAPVKSAVVKLTGPAPIQNLSCFAGDITAATGCTAASMDESGTRAEFEQQGLGPAQALTVVVGFPAGASGGRPILERRFELANAFTLSPLTGGALILLLVLLLGGVVLLYWTRGRDARVLDSEAGGPVTPVHDGRFSPPDGVRPGQIGTLIDEQADVIDVTATIVDLAVRGFVHVDEQPRGAYDAPDWLLVKVPDAPLESLLDYERALHLAIFDGRDSVLLSQLHGSFAAGLGKVRDALYRDVVAQGWFARRPDTVRTRWTTIGVIVTGLGVLATVLLAWLTTYGLIGLALIIAGAALSVGGQYMPAKTSRGSTALAHTLGFREYLASGEIGEVPPAQRIELFSRYLPYAVVFDNVDRWARVVGSMNGDGRQADHLYWYQGPAEWDLSKFADSMRTFTLTTSGAISASRQFRRSI</sequence>
<feature type="domain" description="DUF2207" evidence="3">
    <location>
        <begin position="29"/>
        <end position="189"/>
    </location>
</feature>
<feature type="transmembrane region" description="Helical" evidence="1">
    <location>
        <begin position="215"/>
        <end position="236"/>
    </location>
</feature>
<organism evidence="5 6">
    <name type="scientific">Sphaerisporangium corydalis</name>
    <dbReference type="NCBI Taxonomy" id="1441875"/>
    <lineage>
        <taxon>Bacteria</taxon>
        <taxon>Bacillati</taxon>
        <taxon>Actinomycetota</taxon>
        <taxon>Actinomycetes</taxon>
        <taxon>Streptosporangiales</taxon>
        <taxon>Streptosporangiaceae</taxon>
        <taxon>Sphaerisporangium</taxon>
    </lineage>
</organism>
<feature type="transmembrane region" description="Helical" evidence="1">
    <location>
        <begin position="385"/>
        <end position="405"/>
    </location>
</feature>
<evidence type="ECO:0000313" key="5">
    <source>
        <dbReference type="EMBL" id="MFC4590654.1"/>
    </source>
</evidence>
<evidence type="ECO:0000256" key="1">
    <source>
        <dbReference type="SAM" id="Phobius"/>
    </source>
</evidence>
<evidence type="ECO:0000313" key="6">
    <source>
        <dbReference type="Proteomes" id="UP001595891"/>
    </source>
</evidence>
<dbReference type="RefSeq" id="WP_262847783.1">
    <property type="nucleotide sequence ID" value="NZ_JANZYP010000067.1"/>
</dbReference>
<evidence type="ECO:0000259" key="4">
    <source>
        <dbReference type="Pfam" id="PF20990"/>
    </source>
</evidence>
<comment type="caution">
    <text evidence="5">The sequence shown here is derived from an EMBL/GenBank/DDBJ whole genome shotgun (WGS) entry which is preliminary data.</text>
</comment>
<reference evidence="6" key="1">
    <citation type="journal article" date="2019" name="Int. J. Syst. Evol. Microbiol.">
        <title>The Global Catalogue of Microorganisms (GCM) 10K type strain sequencing project: providing services to taxonomists for standard genome sequencing and annotation.</title>
        <authorList>
            <consortium name="The Broad Institute Genomics Platform"/>
            <consortium name="The Broad Institute Genome Sequencing Center for Infectious Disease"/>
            <person name="Wu L."/>
            <person name="Ma J."/>
        </authorList>
    </citation>
    <scope>NUCLEOTIDE SEQUENCE [LARGE SCALE GENOMIC DNA]</scope>
    <source>
        <strain evidence="6">CCUG 49560</strain>
    </source>
</reference>
<dbReference type="InterPro" id="IPR048389">
    <property type="entry name" value="YciQ-like_C"/>
</dbReference>
<gene>
    <name evidence="5" type="ORF">ACFO8L_31480</name>
</gene>
<feature type="domain" description="Predicted membrane protein YciQ-like C-terminal" evidence="4">
    <location>
        <begin position="260"/>
        <end position="486"/>
    </location>
</feature>
<accession>A0ABV9ERE0</accession>
<evidence type="ECO:0000259" key="3">
    <source>
        <dbReference type="Pfam" id="PF09972"/>
    </source>
</evidence>
<dbReference type="Pfam" id="PF09972">
    <property type="entry name" value="DUF2207"/>
    <property type="match status" value="1"/>
</dbReference>
<feature type="transmembrane region" description="Helical" evidence="1">
    <location>
        <begin position="411"/>
        <end position="430"/>
    </location>
</feature>
<feature type="signal peptide" evidence="2">
    <location>
        <begin position="1"/>
        <end position="24"/>
    </location>
</feature>
<keyword evidence="6" id="KW-1185">Reference proteome</keyword>
<keyword evidence="1" id="KW-0812">Transmembrane</keyword>
<dbReference type="Proteomes" id="UP001595891">
    <property type="component" value="Unassembled WGS sequence"/>
</dbReference>
<keyword evidence="1" id="KW-0472">Membrane</keyword>